<dbReference type="RefSeq" id="WP_097930260.1">
    <property type="nucleotide sequence ID" value="NZ_OCTN01000004.1"/>
</dbReference>
<dbReference type="PIRSF" id="PIRSF010372">
    <property type="entry name" value="PaiB"/>
    <property type="match status" value="1"/>
</dbReference>
<dbReference type="PANTHER" id="PTHR35802">
    <property type="entry name" value="PROTEASE SYNTHASE AND SPORULATION PROTEIN PAI 2"/>
    <property type="match status" value="1"/>
</dbReference>
<proteinExistence type="predicted"/>
<keyword evidence="2" id="KW-1185">Reference proteome</keyword>
<organism evidence="1 2">
    <name type="scientific">Pontivivens marinum</name>
    <dbReference type="NCBI Taxonomy" id="1690039"/>
    <lineage>
        <taxon>Bacteria</taxon>
        <taxon>Pseudomonadati</taxon>
        <taxon>Pseudomonadota</taxon>
        <taxon>Alphaproteobacteria</taxon>
        <taxon>Rhodobacterales</taxon>
        <taxon>Paracoccaceae</taxon>
        <taxon>Pontivivens</taxon>
    </lineage>
</organism>
<accession>A0A2C9CTB2</accession>
<evidence type="ECO:0000313" key="2">
    <source>
        <dbReference type="Proteomes" id="UP000220034"/>
    </source>
</evidence>
<name>A0A2C9CTB2_9RHOB</name>
<protein>
    <submittedName>
        <fullName evidence="1">Negative transcriptional regulator, PaiB family</fullName>
    </submittedName>
</protein>
<dbReference type="PANTHER" id="PTHR35802:SF1">
    <property type="entry name" value="PROTEASE SYNTHASE AND SPORULATION PROTEIN PAI 2"/>
    <property type="match status" value="1"/>
</dbReference>
<dbReference type="OrthoDB" id="9794948at2"/>
<dbReference type="AlphaFoldDB" id="A0A2C9CTB2"/>
<dbReference type="InterPro" id="IPR007396">
    <property type="entry name" value="TR_PAI2-type"/>
</dbReference>
<dbReference type="Proteomes" id="UP000220034">
    <property type="component" value="Unassembled WGS sequence"/>
</dbReference>
<dbReference type="Pfam" id="PF04299">
    <property type="entry name" value="FMN_bind_2"/>
    <property type="match status" value="1"/>
</dbReference>
<dbReference type="SUPFAM" id="SSF50475">
    <property type="entry name" value="FMN-binding split barrel"/>
    <property type="match status" value="1"/>
</dbReference>
<reference evidence="2" key="1">
    <citation type="submission" date="2017-09" db="EMBL/GenBank/DDBJ databases">
        <authorList>
            <person name="Varghese N."/>
            <person name="Submissions S."/>
        </authorList>
    </citation>
    <scope>NUCLEOTIDE SEQUENCE [LARGE SCALE GENOMIC DNA]</scope>
    <source>
        <strain evidence="2">C7</strain>
    </source>
</reference>
<dbReference type="EMBL" id="OCTN01000004">
    <property type="protein sequence ID" value="SOH94564.1"/>
    <property type="molecule type" value="Genomic_DNA"/>
</dbReference>
<gene>
    <name evidence="1" type="ORF">SAMN06273572_104264</name>
</gene>
<evidence type="ECO:0000313" key="1">
    <source>
        <dbReference type="EMBL" id="SOH94564.1"/>
    </source>
</evidence>
<dbReference type="InterPro" id="IPR012349">
    <property type="entry name" value="Split_barrel_FMN-bd"/>
</dbReference>
<sequence>MHPNPTFRKSGRAQNLHFARTRGFGTLSVAVAGEVVSAHVPFVVDDAGAVVGLHLARSNPILRHPGRAVLMVTGADGYISPDWYGAPEQVPTWNYIAVHLRGELSVLDPSELRPHLRQLSARFERGLDKPEWTLDKMSEVSILRMERMIVPVRLIIDDVQGTWKLSQNKGEAQRLRAADAVQSGHGQELHALADAMRNPPENQGE</sequence>
<dbReference type="Gene3D" id="2.30.110.10">
    <property type="entry name" value="Electron Transport, Fmn-binding Protein, Chain A"/>
    <property type="match status" value="1"/>
</dbReference>